<reference evidence="1 2" key="1">
    <citation type="journal article" date="2022" name="Nat. Genet.">
        <title>Improved pea reference genome and pan-genome highlight genomic features and evolutionary characteristics.</title>
        <authorList>
            <person name="Yang T."/>
            <person name="Liu R."/>
            <person name="Luo Y."/>
            <person name="Hu S."/>
            <person name="Wang D."/>
            <person name="Wang C."/>
            <person name="Pandey M.K."/>
            <person name="Ge S."/>
            <person name="Xu Q."/>
            <person name="Li N."/>
            <person name="Li G."/>
            <person name="Huang Y."/>
            <person name="Saxena R.K."/>
            <person name="Ji Y."/>
            <person name="Li M."/>
            <person name="Yan X."/>
            <person name="He Y."/>
            <person name="Liu Y."/>
            <person name="Wang X."/>
            <person name="Xiang C."/>
            <person name="Varshney R.K."/>
            <person name="Ding H."/>
            <person name="Gao S."/>
            <person name="Zong X."/>
        </authorList>
    </citation>
    <scope>NUCLEOTIDE SEQUENCE [LARGE SCALE GENOMIC DNA]</scope>
    <source>
        <strain evidence="1 2">cv. Zhongwan 6</strain>
    </source>
</reference>
<proteinExistence type="predicted"/>
<dbReference type="AlphaFoldDB" id="A0A9D5GXU7"/>
<protein>
    <submittedName>
        <fullName evidence="1">Uncharacterized protein</fullName>
    </submittedName>
</protein>
<keyword evidence="2" id="KW-1185">Reference proteome</keyword>
<evidence type="ECO:0000313" key="2">
    <source>
        <dbReference type="Proteomes" id="UP001058974"/>
    </source>
</evidence>
<accession>A0A9D5GXU7</accession>
<dbReference type="Gramene" id="Psat01G0325400-T1">
    <property type="protein sequence ID" value="KAI5444904.1"/>
    <property type="gene ID" value="KIW84_013254"/>
</dbReference>
<evidence type="ECO:0000313" key="1">
    <source>
        <dbReference type="EMBL" id="KAI5444904.1"/>
    </source>
</evidence>
<dbReference type="EMBL" id="JAMSHJ010000001">
    <property type="protein sequence ID" value="KAI5444904.1"/>
    <property type="molecule type" value="Genomic_DNA"/>
</dbReference>
<organism evidence="1 2">
    <name type="scientific">Pisum sativum</name>
    <name type="common">Garden pea</name>
    <name type="synonym">Lathyrus oleraceus</name>
    <dbReference type="NCBI Taxonomy" id="3888"/>
    <lineage>
        <taxon>Eukaryota</taxon>
        <taxon>Viridiplantae</taxon>
        <taxon>Streptophyta</taxon>
        <taxon>Embryophyta</taxon>
        <taxon>Tracheophyta</taxon>
        <taxon>Spermatophyta</taxon>
        <taxon>Magnoliopsida</taxon>
        <taxon>eudicotyledons</taxon>
        <taxon>Gunneridae</taxon>
        <taxon>Pentapetalae</taxon>
        <taxon>rosids</taxon>
        <taxon>fabids</taxon>
        <taxon>Fabales</taxon>
        <taxon>Fabaceae</taxon>
        <taxon>Papilionoideae</taxon>
        <taxon>50 kb inversion clade</taxon>
        <taxon>NPAAA clade</taxon>
        <taxon>Hologalegina</taxon>
        <taxon>IRL clade</taxon>
        <taxon>Fabeae</taxon>
        <taxon>Lathyrus</taxon>
    </lineage>
</organism>
<sequence length="90" mass="10451">MESTKLKVVKPYIDQREEQRLVQFLMALRDDFEVLREEEIRLKSNSNLIPDKGVPFTPLSIFAAPFHKGKPQGKVGHDINECAFWKEKGH</sequence>
<comment type="caution">
    <text evidence="1">The sequence shown here is derived from an EMBL/GenBank/DDBJ whole genome shotgun (WGS) entry which is preliminary data.</text>
</comment>
<dbReference type="Proteomes" id="UP001058974">
    <property type="component" value="Chromosome 1"/>
</dbReference>
<gene>
    <name evidence="1" type="ORF">KIW84_013254</name>
</gene>
<name>A0A9D5GXU7_PEA</name>